<reference evidence="1 2" key="1">
    <citation type="journal article" date="2012" name="J. Bacteriol.">
        <title>Complete genome sequence of strain 1860, a crenarchaeon of the genus pyrobaculum able to grow with various electron acceptors.</title>
        <authorList>
            <person name="Mardanov A.V."/>
            <person name="Gumerov V.M."/>
            <person name="Slobodkina G.B."/>
            <person name="Beletsky A.V."/>
            <person name="Bonch-Osmolovskaya E.A."/>
            <person name="Ravin N.V."/>
            <person name="Skryabin K.G."/>
        </authorList>
    </citation>
    <scope>NUCLEOTIDE SEQUENCE [LARGE SCALE GENOMIC DNA]</scope>
    <source>
        <strain evidence="1 2">1860</strain>
    </source>
</reference>
<dbReference type="InterPro" id="IPR029787">
    <property type="entry name" value="Nucleotide_cyclase"/>
</dbReference>
<dbReference type="HOGENOM" id="CLU_1709205_0_0_2"/>
<dbReference type="Proteomes" id="UP000005867">
    <property type="component" value="Chromosome"/>
</dbReference>
<keyword evidence="2" id="KW-1185">Reference proteome</keyword>
<dbReference type="SUPFAM" id="SSF55073">
    <property type="entry name" value="Nucleotide cyclase"/>
    <property type="match status" value="1"/>
</dbReference>
<proteinExistence type="predicted"/>
<dbReference type="KEGG" id="pyr:P186_2332"/>
<dbReference type="EMBL" id="CP003098">
    <property type="protein sequence ID" value="AET33722.1"/>
    <property type="molecule type" value="Genomic_DNA"/>
</dbReference>
<dbReference type="RefSeq" id="WP_014289547.1">
    <property type="nucleotide sequence ID" value="NC_016645.1"/>
</dbReference>
<dbReference type="eggNOG" id="arCOG05469">
    <property type="taxonomic scope" value="Archaea"/>
</dbReference>
<accession>G7VC36</accession>
<dbReference type="AlphaFoldDB" id="G7VC36"/>
<dbReference type="GeneID" id="11593937"/>
<gene>
    <name evidence="1" type="ORF">P186_2332</name>
</gene>
<sequence length="161" mass="17984">MEIQVAASAVGKKKFYIDLTNWGRVERYHRPFLVNAGWPGGLATGVLDLRTYMEEVAEIYREAVDAVGRANRNFIKTAGRLWLLRFVLPTRVEAAASAVREARAYWEIKTHVENVLGKRFDTWGEVYTGRAGVEVRNGAVYVGGAPSLGHTYLWLIGALSL</sequence>
<evidence type="ECO:0000313" key="2">
    <source>
        <dbReference type="Proteomes" id="UP000005867"/>
    </source>
</evidence>
<dbReference type="BioCyc" id="PSP1104324:GJSN-2282-MONOMER"/>
<dbReference type="OrthoDB" id="27800at2157"/>
<protein>
    <submittedName>
        <fullName evidence="1">Uncharacterized protein</fullName>
    </submittedName>
</protein>
<evidence type="ECO:0000313" key="1">
    <source>
        <dbReference type="EMBL" id="AET33722.1"/>
    </source>
</evidence>
<organism evidence="1 2">
    <name type="scientific">Pyrobaculum ferrireducens</name>
    <dbReference type="NCBI Taxonomy" id="1104324"/>
    <lineage>
        <taxon>Archaea</taxon>
        <taxon>Thermoproteota</taxon>
        <taxon>Thermoprotei</taxon>
        <taxon>Thermoproteales</taxon>
        <taxon>Thermoproteaceae</taxon>
        <taxon>Pyrobaculum</taxon>
    </lineage>
</organism>
<name>G7VC36_9CREN</name>